<dbReference type="PANTHER" id="PTHR39175">
    <property type="entry name" value="FAMILY PROTEIN, PUTATIVE (AFU_ORTHOLOGUE AFUA_3G15060)-RELATED"/>
    <property type="match status" value="1"/>
</dbReference>
<dbReference type="Proteomes" id="UP000717696">
    <property type="component" value="Unassembled WGS sequence"/>
</dbReference>
<dbReference type="EMBL" id="JAGMUU010000017">
    <property type="protein sequence ID" value="KAH7134522.1"/>
    <property type="molecule type" value="Genomic_DNA"/>
</dbReference>
<protein>
    <recommendedName>
        <fullName evidence="4">VOC domain-containing protein</fullName>
    </recommendedName>
</protein>
<evidence type="ECO:0000313" key="3">
    <source>
        <dbReference type="Proteomes" id="UP000717696"/>
    </source>
</evidence>
<dbReference type="AlphaFoldDB" id="A0A9P9IUZ8"/>
<evidence type="ECO:0000313" key="2">
    <source>
        <dbReference type="EMBL" id="KAH7134522.1"/>
    </source>
</evidence>
<dbReference type="SUPFAM" id="SSF54593">
    <property type="entry name" value="Glyoxalase/Bleomycin resistance protein/Dihydroxybiphenyl dioxygenase"/>
    <property type="match status" value="1"/>
</dbReference>
<gene>
    <name evidence="2" type="ORF">B0J13DRAFT_625737</name>
</gene>
<dbReference type="PANTHER" id="PTHR39175:SF1">
    <property type="entry name" value="FAMILY PROTEIN, PUTATIVE (AFU_ORTHOLOGUE AFUA_3G15060)-RELATED"/>
    <property type="match status" value="1"/>
</dbReference>
<sequence>MCTGLAHVNINVPDGTLDLAIEFYGNTIGLTPRPVPALQKGTLAWFDIGSSGQQLHVAFGRNVDPTSAQHPCFGVANEEALLALQVKIWDHHKAGGKAAPMSADEPGQRSSGAQGVEYPTRFFARDYAGNRLEFSI</sequence>
<keyword evidence="3" id="KW-1185">Reference proteome</keyword>
<feature type="region of interest" description="Disordered" evidence="1">
    <location>
        <begin position="96"/>
        <end position="115"/>
    </location>
</feature>
<accession>A0A9P9IUZ8</accession>
<dbReference type="OrthoDB" id="3340372at2759"/>
<reference evidence="2" key="1">
    <citation type="journal article" date="2021" name="Nat. Commun.">
        <title>Genetic determinants of endophytism in the Arabidopsis root mycobiome.</title>
        <authorList>
            <person name="Mesny F."/>
            <person name="Miyauchi S."/>
            <person name="Thiergart T."/>
            <person name="Pickel B."/>
            <person name="Atanasova L."/>
            <person name="Karlsson M."/>
            <person name="Huettel B."/>
            <person name="Barry K.W."/>
            <person name="Haridas S."/>
            <person name="Chen C."/>
            <person name="Bauer D."/>
            <person name="Andreopoulos W."/>
            <person name="Pangilinan J."/>
            <person name="LaButti K."/>
            <person name="Riley R."/>
            <person name="Lipzen A."/>
            <person name="Clum A."/>
            <person name="Drula E."/>
            <person name="Henrissat B."/>
            <person name="Kohler A."/>
            <person name="Grigoriev I.V."/>
            <person name="Martin F.M."/>
            <person name="Hacquard S."/>
        </authorList>
    </citation>
    <scope>NUCLEOTIDE SEQUENCE</scope>
    <source>
        <strain evidence="2">MPI-CAGE-AT-0021</strain>
    </source>
</reference>
<dbReference type="Gene3D" id="3.10.180.10">
    <property type="entry name" value="2,3-Dihydroxybiphenyl 1,2-Dioxygenase, domain 1"/>
    <property type="match status" value="1"/>
</dbReference>
<evidence type="ECO:0008006" key="4">
    <source>
        <dbReference type="Google" id="ProtNLM"/>
    </source>
</evidence>
<proteinExistence type="predicted"/>
<dbReference type="InterPro" id="IPR029068">
    <property type="entry name" value="Glyas_Bleomycin-R_OHBP_Dase"/>
</dbReference>
<comment type="caution">
    <text evidence="2">The sequence shown here is derived from an EMBL/GenBank/DDBJ whole genome shotgun (WGS) entry which is preliminary data.</text>
</comment>
<organism evidence="2 3">
    <name type="scientific">Dactylonectria estremocensis</name>
    <dbReference type="NCBI Taxonomy" id="1079267"/>
    <lineage>
        <taxon>Eukaryota</taxon>
        <taxon>Fungi</taxon>
        <taxon>Dikarya</taxon>
        <taxon>Ascomycota</taxon>
        <taxon>Pezizomycotina</taxon>
        <taxon>Sordariomycetes</taxon>
        <taxon>Hypocreomycetidae</taxon>
        <taxon>Hypocreales</taxon>
        <taxon>Nectriaceae</taxon>
        <taxon>Dactylonectria</taxon>
    </lineage>
</organism>
<name>A0A9P9IUZ8_9HYPO</name>
<evidence type="ECO:0000256" key="1">
    <source>
        <dbReference type="SAM" id="MobiDB-lite"/>
    </source>
</evidence>